<dbReference type="InterPro" id="IPR004443">
    <property type="entry name" value="YjeF_N_dom"/>
</dbReference>
<evidence type="ECO:0000313" key="8">
    <source>
        <dbReference type="EMBL" id="KAK4137200.1"/>
    </source>
</evidence>
<feature type="compositionally biased region" description="Low complexity" evidence="5">
    <location>
        <begin position="433"/>
        <end position="446"/>
    </location>
</feature>
<dbReference type="FunFam" id="3.40.50.10260:FF:000007">
    <property type="entry name" value="YjeF N-terminal domain-like protein"/>
    <property type="match status" value="1"/>
</dbReference>
<sequence length="810" mass="86267">MASSSEFIGVQMLVTLKDDPPTRLRGTVSAVEAGTGLTLSNVWVLNTNEWKPRITIAATAIADLSDLSEVPKAAPPNPAPTAQPTAPPAAPPVPQPPQPPPKSAFVDPAILAVGRPPAATSSSRAPDPQSIPTAGEKRAPAPVIITSVHVASTSREATPTAAAATAFKGLNLQGVAATVESAEEKDGAEVTLEYGEVAVQKKKRRQRKAGNAKSATEDYEASPAPATKTAGKGKGWRQTPILQSTASFQPFSSLKRPAKGRQAVDNGWASEDVTDVQVMGDFDFESSLAKFDKQHLFEQMRKEDKIDEADRLVSQNRQPRPKPGTAGGKNYHHSENVLDTPSMILKSAKDRPASNETPNDFWNSEADDGLPKSGERLSGRDTTGMGSRQGSRRGASKVSTGRRSRSRQASEAVRTGSGPSRVNAGAGHYRTQSFRGSRPSSRLSSRTATADKRRQLPTPCSSSQGLYMLPSNRRVEPVSALQMFNIENIAHNEIGLTEEMMTENAGRGIAEVTLTTFTDPAMKVRHAGTTDPATGALPPPPPPPPPQTVVVLAGNNKSGSRAVAAARHLRNKGVNVLVCVVGLERGERDLLEDVQQQVRLYRNLGGRALHKADLFEHLRKISLPLLTVDTPRSMSLSSLANPAPVMLIVDALLGLAISFEELRNGDQATVYELIEWANRNEAFVLSVDVPSGVDPTTGKVCVVDGNRLYVKPRYVVAVGAPKKGLLDAMVAADDDGGADGEPGANAGAASAEVVDDAVAEWKLFLVDLGLGQAVWKKAGTKMRKGVEFDGRWVVGMRYRGVESEGGEEDL</sequence>
<dbReference type="PROSITE" id="PS51385">
    <property type="entry name" value="YJEF_N"/>
    <property type="match status" value="1"/>
</dbReference>
<dbReference type="Gene3D" id="3.40.50.10260">
    <property type="entry name" value="YjeF N-terminal domain"/>
    <property type="match status" value="1"/>
</dbReference>
<feature type="compositionally biased region" description="Pro residues" evidence="5">
    <location>
        <begin position="537"/>
        <end position="546"/>
    </location>
</feature>
<accession>A0AAN6UQV9</accession>
<dbReference type="Pfam" id="PF09532">
    <property type="entry name" value="FDF"/>
    <property type="match status" value="1"/>
</dbReference>
<dbReference type="InterPro" id="IPR036652">
    <property type="entry name" value="YjeF_N_dom_sf"/>
</dbReference>
<gene>
    <name evidence="8" type="ORF">BT67DRAFT_414242</name>
</gene>
<evidence type="ECO:0000256" key="5">
    <source>
        <dbReference type="SAM" id="MobiDB-lite"/>
    </source>
</evidence>
<evidence type="ECO:0000256" key="1">
    <source>
        <dbReference type="ARBA" id="ARBA00004201"/>
    </source>
</evidence>
<feature type="compositionally biased region" description="Basic and acidic residues" evidence="5">
    <location>
        <begin position="369"/>
        <end position="379"/>
    </location>
</feature>
<organism evidence="8 9">
    <name type="scientific">Trichocladium antarcticum</name>
    <dbReference type="NCBI Taxonomy" id="1450529"/>
    <lineage>
        <taxon>Eukaryota</taxon>
        <taxon>Fungi</taxon>
        <taxon>Dikarya</taxon>
        <taxon>Ascomycota</taxon>
        <taxon>Pezizomycotina</taxon>
        <taxon>Sordariomycetes</taxon>
        <taxon>Sordariomycetidae</taxon>
        <taxon>Sordariales</taxon>
        <taxon>Chaetomiaceae</taxon>
        <taxon>Trichocladium</taxon>
    </lineage>
</organism>
<dbReference type="InterPro" id="IPR025762">
    <property type="entry name" value="DFDF"/>
</dbReference>
<dbReference type="GO" id="GO:0031087">
    <property type="term" value="P:deadenylation-independent decapping of nuclear-transcribed mRNA"/>
    <property type="evidence" value="ECO:0007669"/>
    <property type="project" value="TreeGrafter"/>
</dbReference>
<evidence type="ECO:0000256" key="4">
    <source>
        <dbReference type="ARBA" id="ARBA00022490"/>
    </source>
</evidence>
<feature type="region of interest" description="Disordered" evidence="5">
    <location>
        <begin position="525"/>
        <end position="546"/>
    </location>
</feature>
<feature type="region of interest" description="Disordered" evidence="5">
    <location>
        <begin position="350"/>
        <end position="467"/>
    </location>
</feature>
<evidence type="ECO:0000313" key="9">
    <source>
        <dbReference type="Proteomes" id="UP001304895"/>
    </source>
</evidence>
<dbReference type="GO" id="GO:0000932">
    <property type="term" value="C:P-body"/>
    <property type="evidence" value="ECO:0007669"/>
    <property type="project" value="UniProtKB-SubCell"/>
</dbReference>
<feature type="compositionally biased region" description="Basic residues" evidence="5">
    <location>
        <begin position="390"/>
        <end position="406"/>
    </location>
</feature>
<reference evidence="8" key="1">
    <citation type="journal article" date="2023" name="Mol. Phylogenet. Evol.">
        <title>Genome-scale phylogeny and comparative genomics of the fungal order Sordariales.</title>
        <authorList>
            <person name="Hensen N."/>
            <person name="Bonometti L."/>
            <person name="Westerberg I."/>
            <person name="Brannstrom I.O."/>
            <person name="Guillou S."/>
            <person name="Cros-Aarteil S."/>
            <person name="Calhoun S."/>
            <person name="Haridas S."/>
            <person name="Kuo A."/>
            <person name="Mondo S."/>
            <person name="Pangilinan J."/>
            <person name="Riley R."/>
            <person name="LaButti K."/>
            <person name="Andreopoulos B."/>
            <person name="Lipzen A."/>
            <person name="Chen C."/>
            <person name="Yan M."/>
            <person name="Daum C."/>
            <person name="Ng V."/>
            <person name="Clum A."/>
            <person name="Steindorff A."/>
            <person name="Ohm R.A."/>
            <person name="Martin F."/>
            <person name="Silar P."/>
            <person name="Natvig D.O."/>
            <person name="Lalanne C."/>
            <person name="Gautier V."/>
            <person name="Ament-Velasquez S.L."/>
            <person name="Kruys A."/>
            <person name="Hutchinson M.I."/>
            <person name="Powell A.J."/>
            <person name="Barry K."/>
            <person name="Miller A.N."/>
            <person name="Grigoriev I.V."/>
            <person name="Debuchy R."/>
            <person name="Gladieux P."/>
            <person name="Hiltunen Thoren M."/>
            <person name="Johannesson H."/>
        </authorList>
    </citation>
    <scope>NUCLEOTIDE SEQUENCE</scope>
    <source>
        <strain evidence="8">CBS 123565</strain>
    </source>
</reference>
<feature type="compositionally biased region" description="Pro residues" evidence="5">
    <location>
        <begin position="73"/>
        <end position="102"/>
    </location>
</feature>
<dbReference type="Proteomes" id="UP001304895">
    <property type="component" value="Unassembled WGS sequence"/>
</dbReference>
<dbReference type="GO" id="GO:0033962">
    <property type="term" value="P:P-body assembly"/>
    <property type="evidence" value="ECO:0007669"/>
    <property type="project" value="TreeGrafter"/>
</dbReference>
<reference evidence="8" key="2">
    <citation type="submission" date="2023-05" db="EMBL/GenBank/DDBJ databases">
        <authorList>
            <consortium name="Lawrence Berkeley National Laboratory"/>
            <person name="Steindorff A."/>
            <person name="Hensen N."/>
            <person name="Bonometti L."/>
            <person name="Westerberg I."/>
            <person name="Brannstrom I.O."/>
            <person name="Guillou S."/>
            <person name="Cros-Aarteil S."/>
            <person name="Calhoun S."/>
            <person name="Haridas S."/>
            <person name="Kuo A."/>
            <person name="Mondo S."/>
            <person name="Pangilinan J."/>
            <person name="Riley R."/>
            <person name="Labutti K."/>
            <person name="Andreopoulos B."/>
            <person name="Lipzen A."/>
            <person name="Chen C."/>
            <person name="Yanf M."/>
            <person name="Daum C."/>
            <person name="Ng V."/>
            <person name="Clum A."/>
            <person name="Ohm R."/>
            <person name="Martin F."/>
            <person name="Silar P."/>
            <person name="Natvig D."/>
            <person name="Lalanne C."/>
            <person name="Gautier V."/>
            <person name="Ament-Velasquez S.L."/>
            <person name="Kruys A."/>
            <person name="Hutchinson M.I."/>
            <person name="Powell A.J."/>
            <person name="Barry K."/>
            <person name="Miller A.N."/>
            <person name="Grigoriev I.V."/>
            <person name="Debuchy R."/>
            <person name="Gladieux P."/>
            <person name="Thoren M.H."/>
            <person name="Johannesson H."/>
        </authorList>
    </citation>
    <scope>NUCLEOTIDE SEQUENCE</scope>
    <source>
        <strain evidence="8">CBS 123565</strain>
    </source>
</reference>
<feature type="compositionally biased region" description="Polar residues" evidence="5">
    <location>
        <begin position="380"/>
        <end position="389"/>
    </location>
</feature>
<dbReference type="PANTHER" id="PTHR13612">
    <property type="entry name" value="ENHANCER OF MRNA-DECAPPING PROTEIN 3"/>
    <property type="match status" value="1"/>
</dbReference>
<proteinExistence type="inferred from homology"/>
<feature type="region of interest" description="Disordered" evidence="5">
    <location>
        <begin position="69"/>
        <end position="140"/>
    </location>
</feature>
<comment type="subcellular location">
    <subcellularLocation>
        <location evidence="1">Cytoplasm</location>
        <location evidence="1">P-body</location>
    </subcellularLocation>
</comment>
<feature type="domain" description="YjeF N-terminal" evidence="6">
    <location>
        <begin position="483"/>
        <end position="776"/>
    </location>
</feature>
<dbReference type="Pfam" id="PF03853">
    <property type="entry name" value="YjeF_N"/>
    <property type="match status" value="1"/>
</dbReference>
<feature type="region of interest" description="Disordered" evidence="5">
    <location>
        <begin position="200"/>
        <end position="236"/>
    </location>
</feature>
<dbReference type="GO" id="GO:0003729">
    <property type="term" value="F:mRNA binding"/>
    <property type="evidence" value="ECO:0007669"/>
    <property type="project" value="TreeGrafter"/>
</dbReference>
<protein>
    <recommendedName>
        <fullName evidence="3">Enhancer of mRNA-decapping protein 3</fullName>
    </recommendedName>
</protein>
<dbReference type="SMART" id="SM01199">
    <property type="entry name" value="FDF"/>
    <property type="match status" value="1"/>
</dbReference>
<dbReference type="PROSITE" id="PS51512">
    <property type="entry name" value="DFDF"/>
    <property type="match status" value="1"/>
</dbReference>
<feature type="compositionally biased region" description="Basic residues" evidence="5">
    <location>
        <begin position="200"/>
        <end position="210"/>
    </location>
</feature>
<feature type="domain" description="DFDF" evidence="7">
    <location>
        <begin position="270"/>
        <end position="306"/>
    </location>
</feature>
<dbReference type="AlphaFoldDB" id="A0AAN6UQV9"/>
<evidence type="ECO:0000256" key="2">
    <source>
        <dbReference type="ARBA" id="ARBA00006610"/>
    </source>
</evidence>
<dbReference type="PANTHER" id="PTHR13612:SF0">
    <property type="entry name" value="ENHANCER OF MRNA-DECAPPING PROTEIN 3"/>
    <property type="match status" value="1"/>
</dbReference>
<evidence type="ECO:0000259" key="7">
    <source>
        <dbReference type="PROSITE" id="PS51512"/>
    </source>
</evidence>
<name>A0AAN6UQV9_9PEZI</name>
<feature type="region of interest" description="Disordered" evidence="5">
    <location>
        <begin position="307"/>
        <end position="338"/>
    </location>
</feature>
<keyword evidence="4" id="KW-0963">Cytoplasm</keyword>
<comment type="similarity">
    <text evidence="2">Belongs to the EDC3 family.</text>
</comment>
<feature type="region of interest" description="Disordered" evidence="5">
    <location>
        <begin position="247"/>
        <end position="266"/>
    </location>
</feature>
<dbReference type="SUPFAM" id="SSF64153">
    <property type="entry name" value="YjeF N-terminal domain-like"/>
    <property type="match status" value="1"/>
</dbReference>
<keyword evidence="9" id="KW-1185">Reference proteome</keyword>
<dbReference type="EMBL" id="MU853402">
    <property type="protein sequence ID" value="KAK4137200.1"/>
    <property type="molecule type" value="Genomic_DNA"/>
</dbReference>
<comment type="caution">
    <text evidence="8">The sequence shown here is derived from an EMBL/GenBank/DDBJ whole genome shotgun (WGS) entry which is preliminary data.</text>
</comment>
<evidence type="ECO:0000256" key="3">
    <source>
        <dbReference type="ARBA" id="ARBA00015797"/>
    </source>
</evidence>
<dbReference type="InterPro" id="IPR019050">
    <property type="entry name" value="FDF_dom"/>
</dbReference>
<evidence type="ECO:0000259" key="6">
    <source>
        <dbReference type="PROSITE" id="PS51385"/>
    </source>
</evidence>